<dbReference type="InterPro" id="IPR011057">
    <property type="entry name" value="Mss4-like_sf"/>
</dbReference>
<dbReference type="Proteomes" id="UP000186905">
    <property type="component" value="Unassembled WGS sequence"/>
</dbReference>
<dbReference type="EMBL" id="MJIL01000084">
    <property type="protein sequence ID" value="OLQ74353.1"/>
    <property type="molecule type" value="Genomic_DNA"/>
</dbReference>
<dbReference type="STRING" id="1903952.BIT28_09255"/>
<proteinExistence type="inferred from homology"/>
<organism evidence="6 7">
    <name type="scientific">Photobacterium proteolyticum</name>
    <dbReference type="NCBI Taxonomy" id="1903952"/>
    <lineage>
        <taxon>Bacteria</taxon>
        <taxon>Pseudomonadati</taxon>
        <taxon>Pseudomonadota</taxon>
        <taxon>Gammaproteobacteria</taxon>
        <taxon>Vibrionales</taxon>
        <taxon>Vibrionaceae</taxon>
        <taxon>Photobacterium</taxon>
    </lineage>
</organism>
<comment type="similarity">
    <text evidence="1">Belongs to the Gfa family.</text>
</comment>
<dbReference type="Pfam" id="PF04828">
    <property type="entry name" value="GFA"/>
    <property type="match status" value="1"/>
</dbReference>
<dbReference type="Gene3D" id="3.90.1590.10">
    <property type="entry name" value="glutathione-dependent formaldehyde- activating enzyme (gfa)"/>
    <property type="match status" value="1"/>
</dbReference>
<dbReference type="InterPro" id="IPR006913">
    <property type="entry name" value="CENP-V/GFA"/>
</dbReference>
<dbReference type="OrthoDB" id="9786619at2"/>
<dbReference type="PROSITE" id="PS51891">
    <property type="entry name" value="CENP_V_GFA"/>
    <property type="match status" value="1"/>
</dbReference>
<evidence type="ECO:0000256" key="2">
    <source>
        <dbReference type="ARBA" id="ARBA00022723"/>
    </source>
</evidence>
<dbReference type="SUPFAM" id="SSF51316">
    <property type="entry name" value="Mss4-like"/>
    <property type="match status" value="1"/>
</dbReference>
<comment type="caution">
    <text evidence="6">The sequence shown here is derived from an EMBL/GenBank/DDBJ whole genome shotgun (WGS) entry which is preliminary data.</text>
</comment>
<protein>
    <recommendedName>
        <fullName evidence="5">CENP-V/GFA domain-containing protein</fullName>
    </recommendedName>
</protein>
<evidence type="ECO:0000256" key="4">
    <source>
        <dbReference type="ARBA" id="ARBA00023239"/>
    </source>
</evidence>
<reference evidence="6 7" key="1">
    <citation type="submission" date="2016-09" db="EMBL/GenBank/DDBJ databases">
        <title>Photobacterium proteolyticum sp. nov. a protease producing bacterium isolated from ocean sediments of Laizhou Bay.</title>
        <authorList>
            <person name="Li Y."/>
        </authorList>
    </citation>
    <scope>NUCLEOTIDE SEQUENCE [LARGE SCALE GENOMIC DNA]</scope>
    <source>
        <strain evidence="6 7">13-12</strain>
    </source>
</reference>
<gene>
    <name evidence="6" type="ORF">BIT28_09255</name>
</gene>
<feature type="domain" description="CENP-V/GFA" evidence="5">
    <location>
        <begin position="4"/>
        <end position="121"/>
    </location>
</feature>
<dbReference type="PANTHER" id="PTHR33337">
    <property type="entry name" value="GFA DOMAIN-CONTAINING PROTEIN"/>
    <property type="match status" value="1"/>
</dbReference>
<keyword evidence="2" id="KW-0479">Metal-binding</keyword>
<evidence type="ECO:0000259" key="5">
    <source>
        <dbReference type="PROSITE" id="PS51891"/>
    </source>
</evidence>
<evidence type="ECO:0000313" key="7">
    <source>
        <dbReference type="Proteomes" id="UP000186905"/>
    </source>
</evidence>
<keyword evidence="7" id="KW-1185">Reference proteome</keyword>
<sequence length="136" mass="14974">MERLTGECLCGSISYECTEHAVMAGHCQCTDCQKISGAGHISNIAVPKGSLKIKGQLSFHEKTAESGNVVRRGFCPSCGCHIYAENSGMPQFEFIRVGSLHNLELFKPEMVVYSSRGASWDHMDPALPKFEMMPEM</sequence>
<dbReference type="GO" id="GO:0016846">
    <property type="term" value="F:carbon-sulfur lyase activity"/>
    <property type="evidence" value="ECO:0007669"/>
    <property type="project" value="InterPro"/>
</dbReference>
<dbReference type="PANTHER" id="PTHR33337:SF40">
    <property type="entry name" value="CENP-V_GFA DOMAIN-CONTAINING PROTEIN-RELATED"/>
    <property type="match status" value="1"/>
</dbReference>
<evidence type="ECO:0000313" key="6">
    <source>
        <dbReference type="EMBL" id="OLQ74353.1"/>
    </source>
</evidence>
<keyword evidence="4" id="KW-0456">Lyase</keyword>
<dbReference type="RefSeq" id="WP_075765861.1">
    <property type="nucleotide sequence ID" value="NZ_MJIL01000084.1"/>
</dbReference>
<dbReference type="AlphaFoldDB" id="A0A1Q9GIR4"/>
<evidence type="ECO:0000256" key="1">
    <source>
        <dbReference type="ARBA" id="ARBA00005495"/>
    </source>
</evidence>
<name>A0A1Q9GIR4_9GAMM</name>
<evidence type="ECO:0000256" key="3">
    <source>
        <dbReference type="ARBA" id="ARBA00022833"/>
    </source>
</evidence>
<accession>A0A1Q9GIR4</accession>
<dbReference type="GO" id="GO:0046872">
    <property type="term" value="F:metal ion binding"/>
    <property type="evidence" value="ECO:0007669"/>
    <property type="project" value="UniProtKB-KW"/>
</dbReference>
<keyword evidence="3" id="KW-0862">Zinc</keyword>